<sequence length="43" mass="5148">MIVPFQLRLYVQKVKFPAWLQNKLQIIAGRHHLLSEIFVQDKT</sequence>
<evidence type="ECO:0000313" key="1">
    <source>
        <dbReference type="EMBL" id="JAD56075.1"/>
    </source>
</evidence>
<reference evidence="1" key="1">
    <citation type="submission" date="2014-09" db="EMBL/GenBank/DDBJ databases">
        <authorList>
            <person name="Magalhaes I.L.F."/>
            <person name="Oliveira U."/>
            <person name="Santos F.R."/>
            <person name="Vidigal T.H.D.A."/>
            <person name="Brescovit A.D."/>
            <person name="Santos A.J."/>
        </authorList>
    </citation>
    <scope>NUCLEOTIDE SEQUENCE</scope>
    <source>
        <tissue evidence="1">Shoot tissue taken approximately 20 cm above the soil surface</tissue>
    </source>
</reference>
<name>A0A0A9B4K0_ARUDO</name>
<accession>A0A0A9B4K0</accession>
<organism evidence="1">
    <name type="scientific">Arundo donax</name>
    <name type="common">Giant reed</name>
    <name type="synonym">Donax arundinaceus</name>
    <dbReference type="NCBI Taxonomy" id="35708"/>
    <lineage>
        <taxon>Eukaryota</taxon>
        <taxon>Viridiplantae</taxon>
        <taxon>Streptophyta</taxon>
        <taxon>Embryophyta</taxon>
        <taxon>Tracheophyta</taxon>
        <taxon>Spermatophyta</taxon>
        <taxon>Magnoliopsida</taxon>
        <taxon>Liliopsida</taxon>
        <taxon>Poales</taxon>
        <taxon>Poaceae</taxon>
        <taxon>PACMAD clade</taxon>
        <taxon>Arundinoideae</taxon>
        <taxon>Arundineae</taxon>
        <taxon>Arundo</taxon>
    </lineage>
</organism>
<proteinExistence type="predicted"/>
<dbReference type="EMBL" id="GBRH01241820">
    <property type="protein sequence ID" value="JAD56075.1"/>
    <property type="molecule type" value="Transcribed_RNA"/>
</dbReference>
<reference evidence="1" key="2">
    <citation type="journal article" date="2015" name="Data Brief">
        <title>Shoot transcriptome of the giant reed, Arundo donax.</title>
        <authorList>
            <person name="Barrero R.A."/>
            <person name="Guerrero F.D."/>
            <person name="Moolhuijzen P."/>
            <person name="Goolsby J.A."/>
            <person name="Tidwell J."/>
            <person name="Bellgard S.E."/>
            <person name="Bellgard M.I."/>
        </authorList>
    </citation>
    <scope>NUCLEOTIDE SEQUENCE</scope>
    <source>
        <tissue evidence="1">Shoot tissue taken approximately 20 cm above the soil surface</tissue>
    </source>
</reference>
<protein>
    <submittedName>
        <fullName evidence="1">Uncharacterized protein</fullName>
    </submittedName>
</protein>
<dbReference type="AlphaFoldDB" id="A0A0A9B4K0"/>